<dbReference type="AlphaFoldDB" id="A0A6M2EJ75"/>
<reference evidence="1" key="1">
    <citation type="submission" date="2020-03" db="EMBL/GenBank/DDBJ databases">
        <authorList>
            <person name="Zhang R."/>
        </authorList>
    </citation>
    <scope>NUCLEOTIDE SEQUENCE</scope>
</reference>
<evidence type="ECO:0000313" key="1">
    <source>
        <dbReference type="EMBL" id="NUU85244.1"/>
    </source>
</evidence>
<proteinExistence type="predicted"/>
<accession>A0A6M2EJ75</accession>
<name>A0A6M2EJ75_9ROSI</name>
<organism evidence="1">
    <name type="scientific">Populus davidiana</name>
    <dbReference type="NCBI Taxonomy" id="266767"/>
    <lineage>
        <taxon>Eukaryota</taxon>
        <taxon>Viridiplantae</taxon>
        <taxon>Streptophyta</taxon>
        <taxon>Embryophyta</taxon>
        <taxon>Tracheophyta</taxon>
        <taxon>Spermatophyta</taxon>
        <taxon>Magnoliopsida</taxon>
        <taxon>eudicotyledons</taxon>
        <taxon>Gunneridae</taxon>
        <taxon>Pentapetalae</taxon>
        <taxon>rosids</taxon>
        <taxon>fabids</taxon>
        <taxon>Malpighiales</taxon>
        <taxon>Salicaceae</taxon>
        <taxon>Saliceae</taxon>
        <taxon>Populus</taxon>
    </lineage>
</organism>
<dbReference type="EMBL" id="GILB01004911">
    <property type="protein sequence ID" value="NUU85244.1"/>
    <property type="molecule type" value="Transcribed_RNA"/>
</dbReference>
<protein>
    <submittedName>
        <fullName evidence="1">Uncharacterized protein</fullName>
    </submittedName>
</protein>
<sequence>MNCTEHAIFKQIDQKILCCTSNEASSWYEWPPCLLVVPNFPESYCSDGSDAFSSAFLCGWILANIYKSKRITEGKKKHMSVQSNSPTQSKTITKFHSPKEYEKIFSLCWANACDLLLCPGVLRNQNEDVGVLGDDCVVDGEAPDCLRLLIRFRDAIFLVLAIY</sequence>